<name>A0A2U1LHB9_ARTAN</name>
<evidence type="ECO:0000313" key="1">
    <source>
        <dbReference type="EMBL" id="PWA48399.1"/>
    </source>
</evidence>
<proteinExistence type="predicted"/>
<protein>
    <submittedName>
        <fullName evidence="1">Uncharacterized protein</fullName>
    </submittedName>
</protein>
<organism evidence="1 2">
    <name type="scientific">Artemisia annua</name>
    <name type="common">Sweet wormwood</name>
    <dbReference type="NCBI Taxonomy" id="35608"/>
    <lineage>
        <taxon>Eukaryota</taxon>
        <taxon>Viridiplantae</taxon>
        <taxon>Streptophyta</taxon>
        <taxon>Embryophyta</taxon>
        <taxon>Tracheophyta</taxon>
        <taxon>Spermatophyta</taxon>
        <taxon>Magnoliopsida</taxon>
        <taxon>eudicotyledons</taxon>
        <taxon>Gunneridae</taxon>
        <taxon>Pentapetalae</taxon>
        <taxon>asterids</taxon>
        <taxon>campanulids</taxon>
        <taxon>Asterales</taxon>
        <taxon>Asteraceae</taxon>
        <taxon>Asteroideae</taxon>
        <taxon>Anthemideae</taxon>
        <taxon>Artemisiinae</taxon>
        <taxon>Artemisia</taxon>
    </lineage>
</organism>
<dbReference type="EMBL" id="PKPP01009380">
    <property type="protein sequence ID" value="PWA48399.1"/>
    <property type="molecule type" value="Genomic_DNA"/>
</dbReference>
<dbReference type="AlphaFoldDB" id="A0A2U1LHB9"/>
<evidence type="ECO:0000313" key="2">
    <source>
        <dbReference type="Proteomes" id="UP000245207"/>
    </source>
</evidence>
<reference evidence="1 2" key="1">
    <citation type="journal article" date="2018" name="Mol. Plant">
        <title>The genome of Artemisia annua provides insight into the evolution of Asteraceae family and artemisinin biosynthesis.</title>
        <authorList>
            <person name="Shen Q."/>
            <person name="Zhang L."/>
            <person name="Liao Z."/>
            <person name="Wang S."/>
            <person name="Yan T."/>
            <person name="Shi P."/>
            <person name="Liu M."/>
            <person name="Fu X."/>
            <person name="Pan Q."/>
            <person name="Wang Y."/>
            <person name="Lv Z."/>
            <person name="Lu X."/>
            <person name="Zhang F."/>
            <person name="Jiang W."/>
            <person name="Ma Y."/>
            <person name="Chen M."/>
            <person name="Hao X."/>
            <person name="Li L."/>
            <person name="Tang Y."/>
            <person name="Lv G."/>
            <person name="Zhou Y."/>
            <person name="Sun X."/>
            <person name="Brodelius P.E."/>
            <person name="Rose J.K.C."/>
            <person name="Tang K."/>
        </authorList>
    </citation>
    <scope>NUCLEOTIDE SEQUENCE [LARGE SCALE GENOMIC DNA]</scope>
    <source>
        <strain evidence="2">cv. Huhao1</strain>
        <tissue evidence="1">Leaf</tissue>
    </source>
</reference>
<gene>
    <name evidence="1" type="ORF">CTI12_AA491360</name>
</gene>
<dbReference type="Proteomes" id="UP000245207">
    <property type="component" value="Unassembled WGS sequence"/>
</dbReference>
<sequence length="117" mass="12226">MKSQIERVGGRVGCSSSVGAQHHVAPKVAQSVHGSLPIGSFSQDDACVSLGGGTLSESNARDCKRKSVDSTADCETGSQKRLRCHTTLGPTPSGLFGIDCMPVMVRPVFKGLMPILI</sequence>
<accession>A0A2U1LHB9</accession>
<keyword evidence="2" id="KW-1185">Reference proteome</keyword>
<comment type="caution">
    <text evidence="1">The sequence shown here is derived from an EMBL/GenBank/DDBJ whole genome shotgun (WGS) entry which is preliminary data.</text>
</comment>